<dbReference type="KEGG" id="orm:HTY61_10980"/>
<comment type="similarity">
    <text evidence="1">Belongs to the bacterial AtpI family.</text>
</comment>
<dbReference type="GO" id="GO:0045259">
    <property type="term" value="C:proton-transporting ATP synthase complex"/>
    <property type="evidence" value="ECO:0007669"/>
    <property type="project" value="UniProtKB-UniRule"/>
</dbReference>
<comment type="function">
    <text evidence="1">A possible function for this protein is to guide the assembly of the membrane sector of the ATPase enzyme complex.</text>
</comment>
<feature type="transmembrane region" description="Helical" evidence="3">
    <location>
        <begin position="63"/>
        <end position="84"/>
    </location>
</feature>
<proteinExistence type="inferred from homology"/>
<reference evidence="4 5" key="1">
    <citation type="submission" date="2020-06" db="EMBL/GenBank/DDBJ databases">
        <title>Oricola thermophila sp. nov. isolated from a tidal sediments.</title>
        <authorList>
            <person name="Kwon K.K."/>
            <person name="Yang S.-H."/>
            <person name="Park M.-J."/>
        </authorList>
    </citation>
    <scope>NUCLEOTIDE SEQUENCE [LARGE SCALE GENOMIC DNA]</scope>
    <source>
        <strain evidence="4 5">MEBiC13590</strain>
    </source>
</reference>
<protein>
    <recommendedName>
        <fullName evidence="1">ATP synthase protein I</fullName>
    </recommendedName>
</protein>
<evidence type="ECO:0000313" key="4">
    <source>
        <dbReference type="EMBL" id="QKV18938.1"/>
    </source>
</evidence>
<feature type="transmembrane region" description="Helical" evidence="3">
    <location>
        <begin position="90"/>
        <end position="111"/>
    </location>
</feature>
<dbReference type="RefSeq" id="WP_175276830.1">
    <property type="nucleotide sequence ID" value="NZ_CP054836.1"/>
</dbReference>
<evidence type="ECO:0000256" key="1">
    <source>
        <dbReference type="PIRNR" id="PIRNR032126"/>
    </source>
</evidence>
<keyword evidence="3" id="KW-0812">Transmembrane</keyword>
<name>A0A6N1VE19_9HYPH</name>
<evidence type="ECO:0000313" key="5">
    <source>
        <dbReference type="Proteomes" id="UP000509367"/>
    </source>
</evidence>
<feature type="region of interest" description="Disordered" evidence="2">
    <location>
        <begin position="1"/>
        <end position="27"/>
    </location>
</feature>
<organism evidence="4 5">
    <name type="scientific">Oricola thermophila</name>
    <dbReference type="NCBI Taxonomy" id="2742145"/>
    <lineage>
        <taxon>Bacteria</taxon>
        <taxon>Pseudomonadati</taxon>
        <taxon>Pseudomonadota</taxon>
        <taxon>Alphaproteobacteria</taxon>
        <taxon>Hyphomicrobiales</taxon>
        <taxon>Ahrensiaceae</taxon>
        <taxon>Oricola</taxon>
    </lineage>
</organism>
<keyword evidence="1" id="KW-0406">Ion transport</keyword>
<accession>A0A6N1VE19</accession>
<sequence length="135" mass="13658">MARDKAPETPHGTGNAENGGSGGVGDLEDRRKALDAALSARAAETGAGTRDRKTGGGAGFANALRLSSEFVAGVLVGAGIGYLFDRLAGTSPWGMIVFLLLGFVAGVLNVLRSAGLVAAPETRTRSGTSPDENED</sequence>
<keyword evidence="3" id="KW-1133">Transmembrane helix</keyword>
<dbReference type="Proteomes" id="UP000509367">
    <property type="component" value="Chromosome"/>
</dbReference>
<dbReference type="GO" id="GO:1902600">
    <property type="term" value="P:proton transmembrane transport"/>
    <property type="evidence" value="ECO:0007669"/>
    <property type="project" value="UniProtKB-KW"/>
</dbReference>
<dbReference type="Pfam" id="PF09527">
    <property type="entry name" value="ATPase_gene1"/>
    <property type="match status" value="1"/>
</dbReference>
<dbReference type="PIRSF" id="PIRSF032126">
    <property type="entry name" value="F0F1_ATP_synthase_subunit_I"/>
    <property type="match status" value="1"/>
</dbReference>
<keyword evidence="1 3" id="KW-0472">Membrane</keyword>
<evidence type="ECO:0000256" key="3">
    <source>
        <dbReference type="SAM" id="Phobius"/>
    </source>
</evidence>
<dbReference type="AlphaFoldDB" id="A0A6N1VE19"/>
<keyword evidence="1" id="KW-0813">Transport</keyword>
<dbReference type="EMBL" id="CP054836">
    <property type="protein sequence ID" value="QKV18938.1"/>
    <property type="molecule type" value="Genomic_DNA"/>
</dbReference>
<evidence type="ECO:0000256" key="2">
    <source>
        <dbReference type="SAM" id="MobiDB-lite"/>
    </source>
</evidence>
<keyword evidence="5" id="KW-1185">Reference proteome</keyword>
<dbReference type="InterPro" id="IPR016989">
    <property type="entry name" value="Atp1_alphaprobac"/>
</dbReference>
<gene>
    <name evidence="4" type="ORF">HTY61_10980</name>
</gene>
<keyword evidence="1" id="KW-0375">Hydrogen ion transport</keyword>
<dbReference type="InterPro" id="IPR032820">
    <property type="entry name" value="ATPase_put"/>
</dbReference>